<dbReference type="EMBL" id="WITJ01000017">
    <property type="protein sequence ID" value="MQW40361.1"/>
    <property type="molecule type" value="Genomic_DNA"/>
</dbReference>
<dbReference type="Proteomes" id="UP000439550">
    <property type="component" value="Unassembled WGS sequence"/>
</dbReference>
<name>A0A7X1Z9J3_9LACT</name>
<dbReference type="AlphaFoldDB" id="A0A7X1Z9J3"/>
<reference evidence="1 2" key="1">
    <citation type="submission" date="2019-10" db="EMBL/GenBank/DDBJ databases">
        <authorList>
            <person name="Dong K."/>
        </authorList>
    </citation>
    <scope>NUCLEOTIDE SEQUENCE [LARGE SCALE GENOMIC DNA]</scope>
    <source>
        <strain evidence="1 2">DSM 28960</strain>
    </source>
</reference>
<proteinExistence type="predicted"/>
<evidence type="ECO:0000313" key="2">
    <source>
        <dbReference type="Proteomes" id="UP000439550"/>
    </source>
</evidence>
<organism evidence="1 2">
    <name type="scientific">Lactococcus hircilactis</name>
    <dbReference type="NCBI Taxonomy" id="1494462"/>
    <lineage>
        <taxon>Bacteria</taxon>
        <taxon>Bacillati</taxon>
        <taxon>Bacillota</taxon>
        <taxon>Bacilli</taxon>
        <taxon>Lactobacillales</taxon>
        <taxon>Streptococcaceae</taxon>
        <taxon>Lactococcus</taxon>
    </lineage>
</organism>
<protein>
    <submittedName>
        <fullName evidence="1">Uncharacterized protein</fullName>
    </submittedName>
</protein>
<accession>A0A7X1Z9J3</accession>
<dbReference type="RefSeq" id="WP_153497007.1">
    <property type="nucleotide sequence ID" value="NZ_CBCRWP010000024.1"/>
</dbReference>
<sequence length="201" mass="23264">MKSEKWQGISGTLIHDETKGIIIDKNEKSDSLDYFSEKLKTDGKPLKEVREKMIKDSIKRDLKTNPLHLKAWFDKKYDNDNSEKSKEINSDKPTLQYKQIKSDISFFGESFLEGFLGFYGFELDNAVSRYESNLQIIETKELGIDDEAKYFLGTSQKGEFKKATSELPSKSIAEEELQKFFSKEKKQVQTQSIELTKDTDE</sequence>
<evidence type="ECO:0000313" key="1">
    <source>
        <dbReference type="EMBL" id="MQW40361.1"/>
    </source>
</evidence>
<keyword evidence="2" id="KW-1185">Reference proteome</keyword>
<dbReference type="OrthoDB" id="2285376at2"/>
<comment type="caution">
    <text evidence="1">The sequence shown here is derived from an EMBL/GenBank/DDBJ whole genome shotgun (WGS) entry which is preliminary data.</text>
</comment>
<gene>
    <name evidence="1" type="ORF">GHI93_10555</name>
</gene>